<dbReference type="PROSITE" id="PS00687">
    <property type="entry name" value="ALDEHYDE_DEHYDR_GLU"/>
    <property type="match status" value="1"/>
</dbReference>
<dbReference type="InterPro" id="IPR015590">
    <property type="entry name" value="Aldehyde_DH_dom"/>
</dbReference>
<sequence length="641" mass="70739">MSHIYLNSSMLKQLNHTVQEYVSDWMHSQQFHFNHTKLAASPAAMKTNSTTFVVTLAIAFVLYRWIFPATRKQKLSAVKFELSLPEAAQKHWKGKRLQSFTGTSTDPSQRIQCYCPATGQVLGSFPSMSELDIDNLVSKAAKAQLKWRKTSIEERIKVLVSLQDHILENQDSIARVACRDSGKTMLDASMGEILVTLEKLQWIIKHGKKALQPSKRPGPTNFFMKWYKGAEVRYEPLGVVGALVSWNYPFHNLLGPIIAAIFTGNAIVIKCSEQVVWSSEVFIGMVKNCLEACGFDPDLVQLCYCSPPNANDNTANYYSSHPGLKHLTFIGSKPVAHHVLAAASKSLTPVCVELGGKDALICLDSVKDLKALSSIIMRGTFQSSGQNCIGIERVIVSAKHYKEMVGILEKRIGTLRLGSDIDNLEDVDMGAMISDNRFEQLESMIQNAVGQGARLLHGGSRYKHPNYPQGHYFQPTLLVDVSPDMDIAQNEVFGPVLTVMRAEDTLDCIRLANSAPFGLGGSVFGNDYAECNYVANHLQTGNVAINDFATFYVCQLPFGGIGGSGYGKFGGEEGLTGLCNAKSVCYDKLPFVSTQIPKPLDYPIKSNRSAWKFVKSFNTGSYTRSTWVRIKSLLSLAKNAN</sequence>
<keyword evidence="7" id="KW-1185">Reference proteome</keyword>
<keyword evidence="2 4" id="KW-0560">Oxidoreductase</keyword>
<evidence type="ECO:0000256" key="1">
    <source>
        <dbReference type="ARBA" id="ARBA00009986"/>
    </source>
</evidence>
<dbReference type="PROSITE" id="PS00070">
    <property type="entry name" value="ALDEHYDE_DEHYDR_CYS"/>
    <property type="match status" value="1"/>
</dbReference>
<dbReference type="GO" id="GO:0016620">
    <property type="term" value="F:oxidoreductase activity, acting on the aldehyde or oxo group of donors, NAD or NADP as acceptor"/>
    <property type="evidence" value="ECO:0007669"/>
    <property type="project" value="InterPro"/>
</dbReference>
<evidence type="ECO:0000256" key="2">
    <source>
        <dbReference type="ARBA" id="ARBA00023002"/>
    </source>
</evidence>
<dbReference type="Gene3D" id="3.40.309.10">
    <property type="entry name" value="Aldehyde Dehydrogenase, Chain A, domain 2"/>
    <property type="match status" value="1"/>
</dbReference>
<dbReference type="InterPro" id="IPR016162">
    <property type="entry name" value="Ald_DH_N"/>
</dbReference>
<dbReference type="Pfam" id="PF00171">
    <property type="entry name" value="Aldedh"/>
    <property type="match status" value="1"/>
</dbReference>
<proteinExistence type="inferred from homology"/>
<dbReference type="AlphaFoldDB" id="A0A1G4KLX4"/>
<dbReference type="OrthoDB" id="310895at2759"/>
<dbReference type="InterPro" id="IPR029510">
    <property type="entry name" value="Ald_DH_CS_GLU"/>
</dbReference>
<gene>
    <name evidence="6" type="ORF">LANO_0H10528G</name>
</gene>
<evidence type="ECO:0000256" key="4">
    <source>
        <dbReference type="RuleBase" id="RU003345"/>
    </source>
</evidence>
<reference evidence="7" key="1">
    <citation type="submission" date="2016-03" db="EMBL/GenBank/DDBJ databases">
        <authorList>
            <person name="Devillers Hugo."/>
        </authorList>
    </citation>
    <scope>NUCLEOTIDE SEQUENCE [LARGE SCALE GENOMIC DNA]</scope>
</reference>
<dbReference type="PANTHER" id="PTHR11699">
    <property type="entry name" value="ALDEHYDE DEHYDROGENASE-RELATED"/>
    <property type="match status" value="1"/>
</dbReference>
<dbReference type="EMBL" id="LT598447">
    <property type="protein sequence ID" value="SCV05576.1"/>
    <property type="molecule type" value="Genomic_DNA"/>
</dbReference>
<feature type="active site" evidence="3">
    <location>
        <position position="353"/>
    </location>
</feature>
<evidence type="ECO:0000256" key="3">
    <source>
        <dbReference type="PROSITE-ProRule" id="PRU10007"/>
    </source>
</evidence>
<name>A0A1G4KLX4_9SACH</name>
<organism evidence="6 7">
    <name type="scientific">Lachancea nothofagi CBS 11611</name>
    <dbReference type="NCBI Taxonomy" id="1266666"/>
    <lineage>
        <taxon>Eukaryota</taxon>
        <taxon>Fungi</taxon>
        <taxon>Dikarya</taxon>
        <taxon>Ascomycota</taxon>
        <taxon>Saccharomycotina</taxon>
        <taxon>Saccharomycetes</taxon>
        <taxon>Saccharomycetales</taxon>
        <taxon>Saccharomycetaceae</taxon>
        <taxon>Lachancea</taxon>
    </lineage>
</organism>
<comment type="similarity">
    <text evidence="1 4">Belongs to the aldehyde dehydrogenase family.</text>
</comment>
<dbReference type="SUPFAM" id="SSF53720">
    <property type="entry name" value="ALDH-like"/>
    <property type="match status" value="1"/>
</dbReference>
<dbReference type="Gene3D" id="3.40.605.10">
    <property type="entry name" value="Aldehyde Dehydrogenase, Chain A, domain 1"/>
    <property type="match status" value="1"/>
</dbReference>
<accession>A0A1G4KLX4</accession>
<dbReference type="InterPro" id="IPR016163">
    <property type="entry name" value="Ald_DH_C"/>
</dbReference>
<dbReference type="Proteomes" id="UP000189911">
    <property type="component" value="Chromosome H"/>
</dbReference>
<dbReference type="CDD" id="cd07098">
    <property type="entry name" value="ALDH_F15-22"/>
    <property type="match status" value="1"/>
</dbReference>
<dbReference type="InterPro" id="IPR016161">
    <property type="entry name" value="Ald_DH/histidinol_DH"/>
</dbReference>
<dbReference type="FunFam" id="3.40.309.10:FF:000024">
    <property type="entry name" value="Betaine aldehyde dehydrogenase"/>
    <property type="match status" value="1"/>
</dbReference>
<protein>
    <submittedName>
        <fullName evidence="6">LANO_0H10528g1_1</fullName>
    </submittedName>
</protein>
<evidence type="ECO:0000259" key="5">
    <source>
        <dbReference type="Pfam" id="PF00171"/>
    </source>
</evidence>
<evidence type="ECO:0000313" key="7">
    <source>
        <dbReference type="Proteomes" id="UP000189911"/>
    </source>
</evidence>
<feature type="domain" description="Aldehyde dehydrogenase" evidence="5">
    <location>
        <begin position="108"/>
        <end position="584"/>
    </location>
</feature>
<dbReference type="InterPro" id="IPR016160">
    <property type="entry name" value="Ald_DH_CS_CYS"/>
</dbReference>
<evidence type="ECO:0000313" key="6">
    <source>
        <dbReference type="EMBL" id="SCV05576.1"/>
    </source>
</evidence>